<sequence>MKQFIACTLIILFTSVIQAQRKVEESYNVSEIQKISLNFKFASDIKVIQWDKKEVNIKASVLVENGKGNEDYNLKTEESSGEMYISSDFGDYFKKRNNIMLNNSDQKTEINYLVYVPINSELKIKSITGNVISENFSGKLETDLISGSVELKKYEGELALKTISGNLDVTMRKAKIDAKTLTGTIYSDLDIDMNIDTNKPTVSSRVQGIVSNGDQKTKLETISGNIYMRKQ</sequence>
<keyword evidence="2" id="KW-1185">Reference proteome</keyword>
<dbReference type="AlphaFoldDB" id="A0A1I1MRM0"/>
<dbReference type="EMBL" id="FOKV01000009">
    <property type="protein sequence ID" value="SFC84220.1"/>
    <property type="molecule type" value="Genomic_DNA"/>
</dbReference>
<evidence type="ECO:0000313" key="1">
    <source>
        <dbReference type="EMBL" id="SFC84220.1"/>
    </source>
</evidence>
<evidence type="ECO:0000313" key="2">
    <source>
        <dbReference type="Proteomes" id="UP000199438"/>
    </source>
</evidence>
<dbReference type="RefSeq" id="WP_092544596.1">
    <property type="nucleotide sequence ID" value="NZ_FOKV01000009.1"/>
</dbReference>
<name>A0A1I1MRM0_9FLAO</name>
<proteinExistence type="predicted"/>
<dbReference type="Proteomes" id="UP000199438">
    <property type="component" value="Unassembled WGS sequence"/>
</dbReference>
<dbReference type="OrthoDB" id="1115882at2"/>
<reference evidence="2" key="1">
    <citation type="submission" date="2016-10" db="EMBL/GenBank/DDBJ databases">
        <authorList>
            <person name="Varghese N."/>
            <person name="Submissions S."/>
        </authorList>
    </citation>
    <scope>NUCLEOTIDE SEQUENCE [LARGE SCALE GENOMIC DNA]</scope>
    <source>
        <strain evidence="2">DSM 24499</strain>
    </source>
</reference>
<gene>
    <name evidence="1" type="ORF">SAMN04487907_109181</name>
</gene>
<accession>A0A1I1MRM0</accession>
<organism evidence="1 2">
    <name type="scientific">Zunongwangia mangrovi</name>
    <dbReference type="NCBI Taxonomy" id="1334022"/>
    <lineage>
        <taxon>Bacteria</taxon>
        <taxon>Pseudomonadati</taxon>
        <taxon>Bacteroidota</taxon>
        <taxon>Flavobacteriia</taxon>
        <taxon>Flavobacteriales</taxon>
        <taxon>Flavobacteriaceae</taxon>
        <taxon>Zunongwangia</taxon>
    </lineage>
</organism>
<protein>
    <recommendedName>
        <fullName evidence="3">Adhesin</fullName>
    </recommendedName>
</protein>
<evidence type="ECO:0008006" key="3">
    <source>
        <dbReference type="Google" id="ProtNLM"/>
    </source>
</evidence>
<dbReference type="STRING" id="1334022.SAMN04487907_109181"/>